<evidence type="ECO:0000256" key="8">
    <source>
        <dbReference type="HAMAP-Rule" id="MF_00159"/>
    </source>
</evidence>
<dbReference type="InterPro" id="IPR004588">
    <property type="entry name" value="IspG_bac-typ"/>
</dbReference>
<dbReference type="EMBL" id="RQHW01000016">
    <property type="protein sequence ID" value="TGN20173.1"/>
    <property type="molecule type" value="Genomic_DNA"/>
</dbReference>
<evidence type="ECO:0000256" key="6">
    <source>
        <dbReference type="ARBA" id="ARBA00023229"/>
    </source>
</evidence>
<dbReference type="Pfam" id="PF26540">
    <property type="entry name" value="GcpE_C"/>
    <property type="match status" value="1"/>
</dbReference>
<name>A0A4R9M0I5_9LEPT</name>
<dbReference type="GO" id="GO:0051539">
    <property type="term" value="F:4 iron, 4 sulfur cluster binding"/>
    <property type="evidence" value="ECO:0007669"/>
    <property type="project" value="UniProtKB-UniRule"/>
</dbReference>
<proteinExistence type="inferred from homology"/>
<dbReference type="HAMAP" id="MF_00159">
    <property type="entry name" value="IspG"/>
    <property type="match status" value="1"/>
</dbReference>
<keyword evidence="2 8" id="KW-0479">Metal-binding</keyword>
<feature type="binding site" evidence="8">
    <location>
        <position position="616"/>
    </location>
    <ligand>
        <name>[4Fe-4S] cluster</name>
        <dbReference type="ChEBI" id="CHEBI:49883"/>
    </ligand>
</feature>
<evidence type="ECO:0000256" key="4">
    <source>
        <dbReference type="ARBA" id="ARBA00023004"/>
    </source>
</evidence>
<dbReference type="PANTHER" id="PTHR30454">
    <property type="entry name" value="4-HYDROXY-3-METHYLBUT-2-EN-1-YL DIPHOSPHATE SYNTHASE"/>
    <property type="match status" value="1"/>
</dbReference>
<dbReference type="Proteomes" id="UP000298058">
    <property type="component" value="Unassembled WGS sequence"/>
</dbReference>
<comment type="function">
    <text evidence="8">Converts 2C-methyl-D-erythritol 2,4-cyclodiphosphate (ME-2,4cPP) into 1-hydroxy-2-methyl-2-(E)-butenyl 4-diphosphate.</text>
</comment>
<dbReference type="Gene3D" id="3.20.20.20">
    <property type="entry name" value="Dihydropteroate synthase-like"/>
    <property type="match status" value="2"/>
</dbReference>
<dbReference type="RefSeq" id="WP_135759569.1">
    <property type="nucleotide sequence ID" value="NZ_RQHW01000016.1"/>
</dbReference>
<dbReference type="Gene3D" id="3.30.413.10">
    <property type="entry name" value="Sulfite Reductase Hemoprotein, domain 1"/>
    <property type="match status" value="1"/>
</dbReference>
<dbReference type="GO" id="GO:0141197">
    <property type="term" value="F:4-hydroxy-3-methylbut-2-enyl-diphosphate synthase activity (flavodoxin)"/>
    <property type="evidence" value="ECO:0007669"/>
    <property type="project" value="UniProtKB-EC"/>
</dbReference>
<keyword evidence="1 8" id="KW-0004">4Fe-4S</keyword>
<comment type="catalytic activity">
    <reaction evidence="8">
        <text>(2E)-4-hydroxy-3-methylbut-2-enyl diphosphate + oxidized [flavodoxin] + H2O + 2 H(+) = 2-C-methyl-D-erythritol 2,4-cyclic diphosphate + reduced [flavodoxin]</text>
        <dbReference type="Rhea" id="RHEA:43604"/>
        <dbReference type="Rhea" id="RHEA-COMP:10622"/>
        <dbReference type="Rhea" id="RHEA-COMP:10623"/>
        <dbReference type="ChEBI" id="CHEBI:15377"/>
        <dbReference type="ChEBI" id="CHEBI:15378"/>
        <dbReference type="ChEBI" id="CHEBI:57618"/>
        <dbReference type="ChEBI" id="CHEBI:58210"/>
        <dbReference type="ChEBI" id="CHEBI:58483"/>
        <dbReference type="ChEBI" id="CHEBI:128753"/>
        <dbReference type="EC" id="1.17.7.3"/>
    </reaction>
</comment>
<dbReference type="GO" id="GO:0019288">
    <property type="term" value="P:isopentenyl diphosphate biosynthetic process, methylerythritol 4-phosphate pathway"/>
    <property type="evidence" value="ECO:0007669"/>
    <property type="project" value="UniProtKB-UniRule"/>
</dbReference>
<evidence type="ECO:0000256" key="1">
    <source>
        <dbReference type="ARBA" id="ARBA00022485"/>
    </source>
</evidence>
<keyword evidence="3 8" id="KW-0560">Oxidoreductase</keyword>
<dbReference type="AlphaFoldDB" id="A0A4R9M0I5"/>
<gene>
    <name evidence="8 11" type="primary">ispG</name>
    <name evidence="11" type="ORF">EHS15_05645</name>
</gene>
<dbReference type="FunFam" id="3.20.20.20:FF:000005">
    <property type="entry name" value="4-hydroxy-3-methylbut-2-en-1-yl diphosphate synthase (flavodoxin)"/>
    <property type="match status" value="1"/>
</dbReference>
<feature type="binding site" evidence="8">
    <location>
        <position position="585"/>
    </location>
    <ligand>
        <name>[4Fe-4S] cluster</name>
        <dbReference type="ChEBI" id="CHEBI:49883"/>
    </ligand>
</feature>
<sequence length="674" mass="76051">MNPKYNESPFFYKRRPTREVKVGGLGIGGNNPIRIQSMITSNTRDTEASVRQIADLEKIGSELVRLTVPSQADADNLPEIRKRMKELGLKVPLVADIHFTPQVALKCVEWVEKVRINPGNFADKKKFDIIEYTDREYEEELERIEEIFTPLVLRAKELGVAMRIGTNHGSLSDRIMNRFGDTPLGMVESAIEFIRIAERNNYKDIVVSMKASNPQVMIQAYRLLVSRFYELGMDYPLHLGVTEAGDGKDGRIKSSIGIGSLLEEGLGDTIRVSLTEDAIHEIPVAKELVRKYNSAWKTEQEKTFQSQSNHTAYSEFRDPYAYSRFYSREIKIGETGLGDKFPVRIETEFSFFGPESVSEITTLNFKGNRSGRENEIVFFSLKDEFALTALASLKKRNQIQNAISFQLSDILTSQYESFVEEIYSLQKWVVNPFLFSESANETSERDVFLDFAAHYAKDHRSIEFCLEEDSFSQIPSLLKECRKRKMENLSFSVSNSELSSVRKLAYLLKDSDFPIVLSGSYKDKEEAMYLASIHLGGSLLDGIGDSIRIRLEEPDPETTIDLTFDILQATRLRLTKTEYISCPSCGRTMFDLQSTTAKIKSHTGHLKGVKIAVMGCIVNGPGEMADADFGYVGAGIGKVHLYKGKEIVMKGVPETEAADKLIELIKDNGMWVDP</sequence>
<accession>A0A4R9M0I5</accession>
<keyword evidence="12" id="KW-1185">Reference proteome</keyword>
<dbReference type="GO" id="GO:0046429">
    <property type="term" value="F:4-hydroxy-3-methylbut-2-en-1-yl diphosphate synthase activity (ferredoxin)"/>
    <property type="evidence" value="ECO:0007669"/>
    <property type="project" value="UniProtKB-UniRule"/>
</dbReference>
<evidence type="ECO:0000256" key="7">
    <source>
        <dbReference type="ARBA" id="ARBA00051119"/>
    </source>
</evidence>
<dbReference type="SUPFAM" id="SSF56014">
    <property type="entry name" value="Nitrite and sulphite reductase 4Fe-4S domain-like"/>
    <property type="match status" value="1"/>
</dbReference>
<evidence type="ECO:0000313" key="11">
    <source>
        <dbReference type="EMBL" id="TGN20173.1"/>
    </source>
</evidence>
<comment type="caution">
    <text evidence="11">The sequence shown here is derived from an EMBL/GenBank/DDBJ whole genome shotgun (WGS) entry which is preliminary data.</text>
</comment>
<comment type="similarity">
    <text evidence="8">Belongs to the IspG family.</text>
</comment>
<comment type="cofactor">
    <cofactor evidence="8">
        <name>[4Fe-4S] cluster</name>
        <dbReference type="ChEBI" id="CHEBI:49883"/>
    </cofactor>
    <text evidence="8">Binds 1 [4Fe-4S] cluster.</text>
</comment>
<evidence type="ECO:0000256" key="2">
    <source>
        <dbReference type="ARBA" id="ARBA00022723"/>
    </source>
</evidence>
<evidence type="ECO:0000256" key="5">
    <source>
        <dbReference type="ARBA" id="ARBA00023014"/>
    </source>
</evidence>
<evidence type="ECO:0000259" key="10">
    <source>
        <dbReference type="Pfam" id="PF26540"/>
    </source>
</evidence>
<organism evidence="11 12">
    <name type="scientific">Leptospira idonii</name>
    <dbReference type="NCBI Taxonomy" id="1193500"/>
    <lineage>
        <taxon>Bacteria</taxon>
        <taxon>Pseudomonadati</taxon>
        <taxon>Spirochaetota</taxon>
        <taxon>Spirochaetia</taxon>
        <taxon>Leptospirales</taxon>
        <taxon>Leptospiraceae</taxon>
        <taxon>Leptospira</taxon>
    </lineage>
</organism>
<dbReference type="GO" id="GO:0005506">
    <property type="term" value="F:iron ion binding"/>
    <property type="evidence" value="ECO:0007669"/>
    <property type="project" value="InterPro"/>
</dbReference>
<comment type="catalytic activity">
    <reaction evidence="7">
        <text>(2E)-4-hydroxy-3-methylbut-2-enyl diphosphate + 2 oxidized [2Fe-2S]-[ferredoxin] + H2O = 2-C-methyl-D-erythritol 2,4-cyclic diphosphate + 2 reduced [2Fe-2S]-[ferredoxin] + H(+)</text>
        <dbReference type="Rhea" id="RHEA:26119"/>
        <dbReference type="Rhea" id="RHEA-COMP:10000"/>
        <dbReference type="Rhea" id="RHEA-COMP:10001"/>
        <dbReference type="ChEBI" id="CHEBI:15377"/>
        <dbReference type="ChEBI" id="CHEBI:15378"/>
        <dbReference type="ChEBI" id="CHEBI:33737"/>
        <dbReference type="ChEBI" id="CHEBI:33738"/>
        <dbReference type="ChEBI" id="CHEBI:58483"/>
        <dbReference type="ChEBI" id="CHEBI:128753"/>
        <dbReference type="EC" id="1.17.7.1"/>
    </reaction>
</comment>
<dbReference type="InterPro" id="IPR058578">
    <property type="entry name" value="IspG_TIM"/>
</dbReference>
<evidence type="ECO:0000313" key="12">
    <source>
        <dbReference type="Proteomes" id="UP000298058"/>
    </source>
</evidence>
<feature type="binding site" evidence="8">
    <location>
        <position position="623"/>
    </location>
    <ligand>
        <name>[4Fe-4S] cluster</name>
        <dbReference type="ChEBI" id="CHEBI:49883"/>
    </ligand>
</feature>
<keyword evidence="5 8" id="KW-0411">Iron-sulfur</keyword>
<dbReference type="GO" id="GO:0016114">
    <property type="term" value="P:terpenoid biosynthetic process"/>
    <property type="evidence" value="ECO:0007669"/>
    <property type="project" value="InterPro"/>
</dbReference>
<feature type="domain" description="IspG TIM-barrel" evidence="9">
    <location>
        <begin position="17"/>
        <end position="286"/>
    </location>
</feature>
<dbReference type="UniPathway" id="UPA00056">
    <property type="reaction ID" value="UER00096"/>
</dbReference>
<feature type="domain" description="IspG C-terminal" evidence="10">
    <location>
        <begin position="578"/>
        <end position="666"/>
    </location>
</feature>
<protein>
    <recommendedName>
        <fullName evidence="8">4-hydroxy-3-methylbut-2-en-1-yl diphosphate synthase (flavodoxin)</fullName>
        <ecNumber evidence="8">1.17.7.3</ecNumber>
    </recommendedName>
    <alternativeName>
        <fullName evidence="8">1-hydroxy-2-methyl-2-(E)-butenyl 4-diphosphate synthase</fullName>
    </alternativeName>
</protein>
<dbReference type="InterPro" id="IPR058579">
    <property type="entry name" value="IspG_C"/>
</dbReference>
<dbReference type="NCBIfam" id="TIGR00612">
    <property type="entry name" value="ispG_gcpE"/>
    <property type="match status" value="1"/>
</dbReference>
<dbReference type="PANTHER" id="PTHR30454:SF0">
    <property type="entry name" value="4-HYDROXY-3-METHYLBUT-2-EN-1-YL DIPHOSPHATE SYNTHASE (FERREDOXIN), CHLOROPLASTIC"/>
    <property type="match status" value="1"/>
</dbReference>
<keyword evidence="4 8" id="KW-0408">Iron</keyword>
<dbReference type="OrthoDB" id="9803214at2"/>
<dbReference type="Pfam" id="PF04551">
    <property type="entry name" value="GcpE"/>
    <property type="match status" value="1"/>
</dbReference>
<feature type="binding site" evidence="8">
    <location>
        <position position="582"/>
    </location>
    <ligand>
        <name>[4Fe-4S] cluster</name>
        <dbReference type="ChEBI" id="CHEBI:49883"/>
    </ligand>
</feature>
<comment type="pathway">
    <text evidence="8">Isoprenoid biosynthesis; isopentenyl diphosphate biosynthesis via DXP pathway; isopentenyl diphosphate from 1-deoxy-D-xylulose 5-phosphate: step 5/6.</text>
</comment>
<dbReference type="InterPro" id="IPR045854">
    <property type="entry name" value="NO2/SO3_Rdtase_4Fe4S_sf"/>
</dbReference>
<reference evidence="11" key="1">
    <citation type="journal article" date="2019" name="PLoS Negl. Trop. Dis.">
        <title>Revisiting the worldwide diversity of Leptospira species in the environment.</title>
        <authorList>
            <person name="Vincent A.T."/>
            <person name="Schiettekatte O."/>
            <person name="Bourhy P."/>
            <person name="Veyrier F.J."/>
            <person name="Picardeau M."/>
        </authorList>
    </citation>
    <scope>NUCLEOTIDE SEQUENCE [LARGE SCALE GENOMIC DNA]</scope>
    <source>
        <strain evidence="11">201300427</strain>
    </source>
</reference>
<dbReference type="InterPro" id="IPR017178">
    <property type="entry name" value="IspG_atypical"/>
</dbReference>
<dbReference type="InterPro" id="IPR011005">
    <property type="entry name" value="Dihydropteroate_synth-like_sf"/>
</dbReference>
<dbReference type="FunFam" id="3.30.413.10:FF:000006">
    <property type="entry name" value="4-hydroxy-3-methylbut-2-en-1-yl diphosphate synthase (flavodoxin)"/>
    <property type="match status" value="1"/>
</dbReference>
<keyword evidence="6 8" id="KW-0414">Isoprene biosynthesis</keyword>
<evidence type="ECO:0000259" key="9">
    <source>
        <dbReference type="Pfam" id="PF04551"/>
    </source>
</evidence>
<evidence type="ECO:0000256" key="3">
    <source>
        <dbReference type="ARBA" id="ARBA00023002"/>
    </source>
</evidence>
<dbReference type="PIRSF" id="PIRSF037336">
    <property type="entry name" value="IspG_like"/>
    <property type="match status" value="1"/>
</dbReference>
<dbReference type="EC" id="1.17.7.3" evidence="8"/>